<dbReference type="Proteomes" id="UP001222603">
    <property type="component" value="Unassembled WGS sequence"/>
</dbReference>
<dbReference type="AlphaFoldDB" id="A0AAW6GU87"/>
<protein>
    <submittedName>
        <fullName evidence="2">Uncharacterized protein</fullName>
    </submittedName>
</protein>
<keyword evidence="1" id="KW-1133">Transmembrane helix</keyword>
<proteinExistence type="predicted"/>
<dbReference type="EMBL" id="JAQNSI010000019">
    <property type="protein sequence ID" value="MDC1899138.1"/>
    <property type="molecule type" value="Genomic_DNA"/>
</dbReference>
<keyword evidence="1" id="KW-0812">Transmembrane</keyword>
<name>A0AAW6GU87_BACUN</name>
<evidence type="ECO:0000313" key="2">
    <source>
        <dbReference type="EMBL" id="MDC1899138.1"/>
    </source>
</evidence>
<accession>A0AAW6GU87</accession>
<feature type="transmembrane region" description="Helical" evidence="1">
    <location>
        <begin position="57"/>
        <end position="76"/>
    </location>
</feature>
<reference evidence="2" key="1">
    <citation type="submission" date="2022-10" db="EMBL/GenBank/DDBJ databases">
        <title>Human gut microbiome strain richness.</title>
        <authorList>
            <person name="Chen-Liaw A."/>
        </authorList>
    </citation>
    <scope>NUCLEOTIDE SEQUENCE</scope>
    <source>
        <strain evidence="2">1001713st1_F9_1001713B170221_170320</strain>
    </source>
</reference>
<organism evidence="2 3">
    <name type="scientific">Bacteroides uniformis</name>
    <dbReference type="NCBI Taxonomy" id="820"/>
    <lineage>
        <taxon>Bacteria</taxon>
        <taxon>Pseudomonadati</taxon>
        <taxon>Bacteroidota</taxon>
        <taxon>Bacteroidia</taxon>
        <taxon>Bacteroidales</taxon>
        <taxon>Bacteroidaceae</taxon>
        <taxon>Bacteroides</taxon>
    </lineage>
</organism>
<comment type="caution">
    <text evidence="2">The sequence shown here is derived from an EMBL/GenBank/DDBJ whole genome shotgun (WGS) entry which is preliminary data.</text>
</comment>
<feature type="transmembrane region" description="Helical" evidence="1">
    <location>
        <begin position="88"/>
        <end position="110"/>
    </location>
</feature>
<gene>
    <name evidence="2" type="ORF">POZ10_00685</name>
</gene>
<keyword evidence="1" id="KW-0472">Membrane</keyword>
<feature type="non-terminal residue" evidence="2">
    <location>
        <position position="1"/>
    </location>
</feature>
<feature type="transmembrane region" description="Helical" evidence="1">
    <location>
        <begin position="130"/>
        <end position="150"/>
    </location>
</feature>
<evidence type="ECO:0000313" key="3">
    <source>
        <dbReference type="Proteomes" id="UP001222603"/>
    </source>
</evidence>
<evidence type="ECO:0000256" key="1">
    <source>
        <dbReference type="SAM" id="Phobius"/>
    </source>
</evidence>
<sequence length="159" mass="18476">TCGFILVFLIAFKLADLTRVVFYLLAYPELHVVHSFPLWEFCCNTNRFYETIGSGPAVVGIFLSCYFFLQSFFLLGSTVWPKNALIKTFAAGVCIFVSYILIAVLCLETILPNNFFMTEPYINREASSDWLIFITSFFALFNWVLAYFRFKESEIINRW</sequence>